<dbReference type="InterPro" id="IPR036390">
    <property type="entry name" value="WH_DNA-bd_sf"/>
</dbReference>
<feature type="region of interest" description="Disordered" evidence="4">
    <location>
        <begin position="1"/>
        <end position="36"/>
    </location>
</feature>
<accession>A0A5C5B8Z5</accession>
<proteinExistence type="predicted"/>
<evidence type="ECO:0000313" key="7">
    <source>
        <dbReference type="Proteomes" id="UP000313849"/>
    </source>
</evidence>
<keyword evidence="1" id="KW-0805">Transcription regulation</keyword>
<gene>
    <name evidence="6" type="ORF">FH969_12860</name>
</gene>
<keyword evidence="3" id="KW-0804">Transcription</keyword>
<dbReference type="RefSeq" id="WP_108718302.1">
    <property type="nucleotide sequence ID" value="NZ_DAMDJA010000462.1"/>
</dbReference>
<organism evidence="6 7">
    <name type="scientific">Miniimonas arenae</name>
    <dbReference type="NCBI Taxonomy" id="676201"/>
    <lineage>
        <taxon>Bacteria</taxon>
        <taxon>Bacillati</taxon>
        <taxon>Actinomycetota</taxon>
        <taxon>Actinomycetes</taxon>
        <taxon>Micrococcales</taxon>
        <taxon>Beutenbergiaceae</taxon>
        <taxon>Miniimonas</taxon>
    </lineage>
</organism>
<evidence type="ECO:0000256" key="3">
    <source>
        <dbReference type="ARBA" id="ARBA00023163"/>
    </source>
</evidence>
<sequence>MTMNTAVSDATAPPDRTPGSSRHGAPDAGQHPRHDHDAVAATFRAVGEPARLTIVHALADGEARVTDLVAAVGLAQSTTSAHVAVLRDAGLLLSRTAGRATYYRLATPALLSLVERAEELLEEGLHAVVHEHEEA</sequence>
<evidence type="ECO:0000256" key="1">
    <source>
        <dbReference type="ARBA" id="ARBA00023015"/>
    </source>
</evidence>
<dbReference type="NCBIfam" id="NF033788">
    <property type="entry name" value="HTH_metalloreg"/>
    <property type="match status" value="1"/>
</dbReference>
<protein>
    <submittedName>
        <fullName evidence="6">Winged helix-turn-helix transcriptional regulator</fullName>
    </submittedName>
</protein>
<keyword evidence="2" id="KW-0238">DNA-binding</keyword>
<evidence type="ECO:0000259" key="5">
    <source>
        <dbReference type="PROSITE" id="PS50987"/>
    </source>
</evidence>
<dbReference type="PANTHER" id="PTHR33154:SF18">
    <property type="entry name" value="ARSENICAL RESISTANCE OPERON REPRESSOR"/>
    <property type="match status" value="1"/>
</dbReference>
<dbReference type="SUPFAM" id="SSF46785">
    <property type="entry name" value="Winged helix' DNA-binding domain"/>
    <property type="match status" value="1"/>
</dbReference>
<evidence type="ECO:0000313" key="6">
    <source>
        <dbReference type="EMBL" id="TNU73171.1"/>
    </source>
</evidence>
<name>A0A5C5B8Z5_9MICO</name>
<dbReference type="GO" id="GO:0003700">
    <property type="term" value="F:DNA-binding transcription factor activity"/>
    <property type="evidence" value="ECO:0007669"/>
    <property type="project" value="InterPro"/>
</dbReference>
<comment type="caution">
    <text evidence="6">The sequence shown here is derived from an EMBL/GenBank/DDBJ whole genome shotgun (WGS) entry which is preliminary data.</text>
</comment>
<feature type="domain" description="HTH arsR-type" evidence="5">
    <location>
        <begin position="31"/>
        <end position="125"/>
    </location>
</feature>
<dbReference type="SMART" id="SM00418">
    <property type="entry name" value="HTH_ARSR"/>
    <property type="match status" value="1"/>
</dbReference>
<evidence type="ECO:0000256" key="2">
    <source>
        <dbReference type="ARBA" id="ARBA00023125"/>
    </source>
</evidence>
<dbReference type="EMBL" id="VENP01000060">
    <property type="protein sequence ID" value="TNU73171.1"/>
    <property type="molecule type" value="Genomic_DNA"/>
</dbReference>
<reference evidence="6 7" key="1">
    <citation type="submission" date="2019-06" db="EMBL/GenBank/DDBJ databases">
        <title>Draft genome sequence of Miniimonas arenae KCTC 19750T isolated from sea sand.</title>
        <authorList>
            <person name="Park S.-J."/>
        </authorList>
    </citation>
    <scope>NUCLEOTIDE SEQUENCE [LARGE SCALE GENOMIC DNA]</scope>
    <source>
        <strain evidence="6 7">KCTC 19750</strain>
    </source>
</reference>
<keyword evidence="7" id="KW-1185">Reference proteome</keyword>
<dbReference type="Gene3D" id="1.10.10.10">
    <property type="entry name" value="Winged helix-like DNA-binding domain superfamily/Winged helix DNA-binding domain"/>
    <property type="match status" value="1"/>
</dbReference>
<dbReference type="AlphaFoldDB" id="A0A5C5B8Z5"/>
<dbReference type="CDD" id="cd00090">
    <property type="entry name" value="HTH_ARSR"/>
    <property type="match status" value="1"/>
</dbReference>
<dbReference type="PANTHER" id="PTHR33154">
    <property type="entry name" value="TRANSCRIPTIONAL REGULATOR, ARSR FAMILY"/>
    <property type="match status" value="1"/>
</dbReference>
<dbReference type="InterPro" id="IPR036388">
    <property type="entry name" value="WH-like_DNA-bd_sf"/>
</dbReference>
<dbReference type="PRINTS" id="PR00778">
    <property type="entry name" value="HTHARSR"/>
</dbReference>
<dbReference type="OrthoDB" id="3401849at2"/>
<dbReference type="InterPro" id="IPR051081">
    <property type="entry name" value="HTH_MetalResp_TranReg"/>
</dbReference>
<dbReference type="PROSITE" id="PS50987">
    <property type="entry name" value="HTH_ARSR_2"/>
    <property type="match status" value="1"/>
</dbReference>
<dbReference type="Pfam" id="PF01022">
    <property type="entry name" value="HTH_5"/>
    <property type="match status" value="1"/>
</dbReference>
<dbReference type="Proteomes" id="UP000313849">
    <property type="component" value="Unassembled WGS sequence"/>
</dbReference>
<dbReference type="InterPro" id="IPR001845">
    <property type="entry name" value="HTH_ArsR_DNA-bd_dom"/>
</dbReference>
<dbReference type="GO" id="GO:0003677">
    <property type="term" value="F:DNA binding"/>
    <property type="evidence" value="ECO:0007669"/>
    <property type="project" value="UniProtKB-KW"/>
</dbReference>
<dbReference type="InterPro" id="IPR011991">
    <property type="entry name" value="ArsR-like_HTH"/>
</dbReference>
<evidence type="ECO:0000256" key="4">
    <source>
        <dbReference type="SAM" id="MobiDB-lite"/>
    </source>
</evidence>